<reference evidence="1 2" key="1">
    <citation type="submission" date="2019-07" db="EMBL/GenBank/DDBJ databases">
        <title>Complete Genome Sequence of Leptotrichia hofstadii Strain JCM16775.</title>
        <authorList>
            <person name="Watanabe S."/>
            <person name="Cui L."/>
        </authorList>
    </citation>
    <scope>NUCLEOTIDE SEQUENCE [LARGE SCALE GENOMIC DNA]</scope>
    <source>
        <strain evidence="1 2">JCM16775</strain>
    </source>
</reference>
<protein>
    <recommendedName>
        <fullName evidence="3">Phosphomannomutase</fullName>
    </recommendedName>
</protein>
<dbReference type="AlphaFoldDB" id="A0A510JDT5"/>
<proteinExistence type="predicted"/>
<dbReference type="SUPFAM" id="SSF55957">
    <property type="entry name" value="Phosphoglucomutase, C-terminal domain"/>
    <property type="match status" value="1"/>
</dbReference>
<dbReference type="Proteomes" id="UP000321892">
    <property type="component" value="Chromosome"/>
</dbReference>
<organism evidence="1 2">
    <name type="scientific">Leptotrichia hofstadii</name>
    <dbReference type="NCBI Taxonomy" id="157688"/>
    <lineage>
        <taxon>Bacteria</taxon>
        <taxon>Fusobacteriati</taxon>
        <taxon>Fusobacteriota</taxon>
        <taxon>Fusobacteriia</taxon>
        <taxon>Fusobacteriales</taxon>
        <taxon>Leptotrichiaceae</taxon>
        <taxon>Leptotrichia</taxon>
    </lineage>
</organism>
<dbReference type="GO" id="GO:0016868">
    <property type="term" value="F:intramolecular phosphotransferase activity"/>
    <property type="evidence" value="ECO:0007669"/>
    <property type="project" value="InterPro"/>
</dbReference>
<accession>A0A510JDT5</accession>
<dbReference type="InterPro" id="IPR036900">
    <property type="entry name" value="A-D-PHexomutase_C_sf"/>
</dbReference>
<gene>
    <name evidence="1" type="ORF">JCM16775_0144</name>
</gene>
<sequence length="59" mass="6995">MPNYEGVRVNAGQKSWFLIRLSLHESLLCVNIETEKEGMGNEILEELKDYFKKYEKMEI</sequence>
<name>A0A510JDT5_9FUSO</name>
<evidence type="ECO:0000313" key="1">
    <source>
        <dbReference type="EMBL" id="BBM37469.1"/>
    </source>
</evidence>
<dbReference type="RefSeq" id="WP_026745408.1">
    <property type="nucleotide sequence ID" value="NZ_AP019823.1"/>
</dbReference>
<dbReference type="KEGG" id="lhf:JCM16775_0144"/>
<dbReference type="EMBL" id="AP019823">
    <property type="protein sequence ID" value="BBM37469.1"/>
    <property type="molecule type" value="Genomic_DNA"/>
</dbReference>
<keyword evidence="2" id="KW-1185">Reference proteome</keyword>
<evidence type="ECO:0008006" key="3">
    <source>
        <dbReference type="Google" id="ProtNLM"/>
    </source>
</evidence>
<evidence type="ECO:0000313" key="2">
    <source>
        <dbReference type="Proteomes" id="UP000321892"/>
    </source>
</evidence>
<dbReference type="Gene3D" id="3.30.310.50">
    <property type="entry name" value="Alpha-D-phosphohexomutase, C-terminal domain"/>
    <property type="match status" value="1"/>
</dbReference>